<organism evidence="2 3">
    <name type="scientific">Plasmodium inui San Antonio 1</name>
    <dbReference type="NCBI Taxonomy" id="1237626"/>
    <lineage>
        <taxon>Eukaryota</taxon>
        <taxon>Sar</taxon>
        <taxon>Alveolata</taxon>
        <taxon>Apicomplexa</taxon>
        <taxon>Aconoidasida</taxon>
        <taxon>Haemosporida</taxon>
        <taxon>Plasmodiidae</taxon>
        <taxon>Plasmodium</taxon>
        <taxon>Plasmodium (Plasmodium)</taxon>
    </lineage>
</organism>
<accession>W6ZXY7</accession>
<name>W6ZXY7_9APIC</name>
<proteinExistence type="predicted"/>
<evidence type="ECO:0000256" key="1">
    <source>
        <dbReference type="SAM" id="MobiDB-lite"/>
    </source>
</evidence>
<sequence length="186" mass="21853">MTHTEGHLHDATRGKSIHIKRIEKKDIFRQVPERSIIGMPRKRDISIKRRDSQKNIFPVKWKDIDMRKCNTRKHCYNNLPDTSILKKMPPKEKESVPRQNGTHNSDMAQGRRIDREGEHHKDAGEKSIIMRRRHRKNRDKNATDRRIFIEMPGELVSSSRGSKKCHHRQTLQENSVKGMPHKSVSS</sequence>
<gene>
    <name evidence="2" type="ORF">C922_05436</name>
</gene>
<feature type="compositionally biased region" description="Basic residues" evidence="1">
    <location>
        <begin position="129"/>
        <end position="138"/>
    </location>
</feature>
<reference evidence="2 3" key="1">
    <citation type="submission" date="2013-02" db="EMBL/GenBank/DDBJ databases">
        <title>The Genome Sequence of Plasmodium inui San Antonio 1.</title>
        <authorList>
            <consortium name="The Broad Institute Genome Sequencing Platform"/>
            <consortium name="The Broad Institute Genome Sequencing Center for Infectious Disease"/>
            <person name="Neafsey D."/>
            <person name="Cheeseman I."/>
            <person name="Volkman S."/>
            <person name="Adams J."/>
            <person name="Walker B."/>
            <person name="Young S.K."/>
            <person name="Zeng Q."/>
            <person name="Gargeya S."/>
            <person name="Fitzgerald M."/>
            <person name="Haas B."/>
            <person name="Abouelleil A."/>
            <person name="Alvarado L."/>
            <person name="Arachchi H.M."/>
            <person name="Berlin A.M."/>
            <person name="Chapman S.B."/>
            <person name="Dewar J."/>
            <person name="Goldberg J."/>
            <person name="Griggs A."/>
            <person name="Gujja S."/>
            <person name="Hansen M."/>
            <person name="Howarth C."/>
            <person name="Imamovic A."/>
            <person name="Larimer J."/>
            <person name="McCowan C."/>
            <person name="Murphy C."/>
            <person name="Neiman D."/>
            <person name="Pearson M."/>
            <person name="Priest M."/>
            <person name="Roberts A."/>
            <person name="Saif S."/>
            <person name="Shea T."/>
            <person name="Sisk P."/>
            <person name="Sykes S."/>
            <person name="Wortman J."/>
            <person name="Nusbaum C."/>
            <person name="Birren B."/>
        </authorList>
    </citation>
    <scope>NUCLEOTIDE SEQUENCE [LARGE SCALE GENOMIC DNA]</scope>
    <source>
        <strain evidence="2 3">San Antonio 1</strain>
    </source>
</reference>
<protein>
    <submittedName>
        <fullName evidence="2">Uncharacterized protein</fullName>
    </submittedName>
</protein>
<feature type="compositionally biased region" description="Basic and acidic residues" evidence="1">
    <location>
        <begin position="139"/>
        <end position="148"/>
    </location>
</feature>
<dbReference type="RefSeq" id="XP_008819229.1">
    <property type="nucleotide sequence ID" value="XM_008821007.1"/>
</dbReference>
<evidence type="ECO:0000313" key="2">
    <source>
        <dbReference type="EMBL" id="EUD64183.1"/>
    </source>
</evidence>
<dbReference type="VEuPathDB" id="PlasmoDB:C922_05436"/>
<dbReference type="GeneID" id="20040710"/>
<evidence type="ECO:0000313" key="3">
    <source>
        <dbReference type="Proteomes" id="UP000030640"/>
    </source>
</evidence>
<keyword evidence="3" id="KW-1185">Reference proteome</keyword>
<dbReference type="AlphaFoldDB" id="W6ZXY7"/>
<feature type="region of interest" description="Disordered" evidence="1">
    <location>
        <begin position="80"/>
        <end position="186"/>
    </location>
</feature>
<feature type="compositionally biased region" description="Polar residues" evidence="1">
    <location>
        <begin position="97"/>
        <end position="107"/>
    </location>
</feature>
<feature type="compositionally biased region" description="Basic and acidic residues" evidence="1">
    <location>
        <begin position="109"/>
        <end position="125"/>
    </location>
</feature>
<dbReference type="Proteomes" id="UP000030640">
    <property type="component" value="Unassembled WGS sequence"/>
</dbReference>
<dbReference type="EMBL" id="KI965531">
    <property type="protein sequence ID" value="EUD64183.1"/>
    <property type="molecule type" value="Genomic_DNA"/>
</dbReference>